<evidence type="ECO:0000256" key="1">
    <source>
        <dbReference type="SAM" id="MobiDB-lite"/>
    </source>
</evidence>
<feature type="compositionally biased region" description="Gly residues" evidence="1">
    <location>
        <begin position="17"/>
        <end position="31"/>
    </location>
</feature>
<keyword evidence="3" id="KW-1185">Reference proteome</keyword>
<dbReference type="InParanoid" id="F0YRY4"/>
<sequence length="321" mass="33906">VGRGVGRGVGARVGARVGRGVGRGVGPGDGAGVAAQDSTAETSAVETAAKTSAAPPASAAAASASSKAAVVTGPPSSLGPKQPTMKGGFSWTWWWPLRGRRRAPGPAAFCADGPVRAAAAAFRDRGNKLHTRAFNSYPQRGDGGANYCDYIIHRHAHFAEIGLAAYDLVAAPGGVSLAALDACYRGFDRIGPTMSKVLLVTNHLWRPHLNILGDDCEVGDGADEAFSFLYGARGGGDAARKRRLRHLFDHLNSPALDAAEPRFRPMIAWVAERTRAKFPDIPAAAIAGAMTIYDLQVQLCEWRKFRKNVDKRRSVARGVVL</sequence>
<evidence type="ECO:0000313" key="3">
    <source>
        <dbReference type="Proteomes" id="UP000002729"/>
    </source>
</evidence>
<dbReference type="OrthoDB" id="10473387at2759"/>
<dbReference type="Proteomes" id="UP000002729">
    <property type="component" value="Unassembled WGS sequence"/>
</dbReference>
<feature type="non-terminal residue" evidence="2">
    <location>
        <position position="1"/>
    </location>
</feature>
<protein>
    <submittedName>
        <fullName evidence="2">Uncharacterized protein</fullName>
    </submittedName>
</protein>
<dbReference type="AlphaFoldDB" id="F0YRY4"/>
<dbReference type="EMBL" id="GL833787">
    <property type="protein sequence ID" value="EGB02125.1"/>
    <property type="molecule type" value="Genomic_DNA"/>
</dbReference>
<organism evidence="3">
    <name type="scientific">Aureococcus anophagefferens</name>
    <name type="common">Harmful bloom alga</name>
    <dbReference type="NCBI Taxonomy" id="44056"/>
    <lineage>
        <taxon>Eukaryota</taxon>
        <taxon>Sar</taxon>
        <taxon>Stramenopiles</taxon>
        <taxon>Ochrophyta</taxon>
        <taxon>Pelagophyceae</taxon>
        <taxon>Pelagomonadales</taxon>
        <taxon>Pelagomonadaceae</taxon>
        <taxon>Aureococcus</taxon>
    </lineage>
</organism>
<name>F0YRY4_AURAN</name>
<reference evidence="2 3" key="1">
    <citation type="journal article" date="2011" name="Proc. Natl. Acad. Sci. U.S.A.">
        <title>Niche of harmful alga Aureococcus anophagefferens revealed through ecogenomics.</title>
        <authorList>
            <person name="Gobler C.J."/>
            <person name="Berry D.L."/>
            <person name="Dyhrman S.T."/>
            <person name="Wilhelm S.W."/>
            <person name="Salamov A."/>
            <person name="Lobanov A.V."/>
            <person name="Zhang Y."/>
            <person name="Collier J.L."/>
            <person name="Wurch L.L."/>
            <person name="Kustka A.B."/>
            <person name="Dill B.D."/>
            <person name="Shah M."/>
            <person name="VerBerkmoes N.C."/>
            <person name="Kuo A."/>
            <person name="Terry A."/>
            <person name="Pangilinan J."/>
            <person name="Lindquist E.A."/>
            <person name="Lucas S."/>
            <person name="Paulsen I.T."/>
            <person name="Hattenrath-Lehmann T.K."/>
            <person name="Talmage S.C."/>
            <person name="Walker E.A."/>
            <person name="Koch F."/>
            <person name="Burson A.M."/>
            <person name="Marcoval M.A."/>
            <person name="Tang Y.Z."/>
            <person name="Lecleir G.R."/>
            <person name="Coyne K.J."/>
            <person name="Berg G.M."/>
            <person name="Bertrand E.M."/>
            <person name="Saito M.A."/>
            <person name="Gladyshev V.N."/>
            <person name="Grigoriev I.V."/>
        </authorList>
    </citation>
    <scope>NUCLEOTIDE SEQUENCE [LARGE SCALE GENOMIC DNA]</scope>
    <source>
        <strain evidence="3">CCMP 1984</strain>
    </source>
</reference>
<evidence type="ECO:0000313" key="2">
    <source>
        <dbReference type="EMBL" id="EGB02125.1"/>
    </source>
</evidence>
<accession>F0YRY4</accession>
<feature type="compositionally biased region" description="Low complexity" evidence="1">
    <location>
        <begin position="32"/>
        <end position="53"/>
    </location>
</feature>
<dbReference type="KEGG" id="aaf:AURANDRAFT_69174"/>
<dbReference type="GeneID" id="20227294"/>
<feature type="region of interest" description="Disordered" evidence="1">
    <location>
        <begin position="17"/>
        <end position="53"/>
    </location>
</feature>
<dbReference type="RefSeq" id="XP_009043176.1">
    <property type="nucleotide sequence ID" value="XM_009044928.1"/>
</dbReference>
<proteinExistence type="predicted"/>
<gene>
    <name evidence="2" type="ORF">AURANDRAFT_69174</name>
</gene>